<proteinExistence type="predicted"/>
<keyword evidence="4" id="KW-1185">Reference proteome</keyword>
<evidence type="ECO:0000313" key="4">
    <source>
        <dbReference type="Proteomes" id="UP001214638"/>
    </source>
</evidence>
<evidence type="ECO:0000313" key="3">
    <source>
        <dbReference type="EMBL" id="KAK2197044.1"/>
    </source>
</evidence>
<feature type="coiled-coil region" evidence="1">
    <location>
        <begin position="298"/>
        <end position="325"/>
    </location>
</feature>
<dbReference type="Proteomes" id="UP001214638">
    <property type="component" value="Unassembled WGS sequence"/>
</dbReference>
<dbReference type="AlphaFoldDB" id="A0AAD9PLN8"/>
<name>A0AAD9PLN8_9APIC</name>
<comment type="caution">
    <text evidence="3">The sequence shown here is derived from an EMBL/GenBank/DDBJ whole genome shotgun (WGS) entry which is preliminary data.</text>
</comment>
<protein>
    <submittedName>
        <fullName evidence="3">Uncharacterized protein</fullName>
    </submittedName>
</protein>
<accession>A0AAD9PLN8</accession>
<feature type="compositionally biased region" description="Acidic residues" evidence="2">
    <location>
        <begin position="29"/>
        <end position="41"/>
    </location>
</feature>
<dbReference type="KEGG" id="bdw:94334337"/>
<gene>
    <name evidence="3" type="ORF">BdWA1_000039</name>
</gene>
<dbReference type="EMBL" id="JALLKP010000001">
    <property type="protein sequence ID" value="KAK2197044.1"/>
    <property type="molecule type" value="Genomic_DNA"/>
</dbReference>
<feature type="compositionally biased region" description="Polar residues" evidence="2">
    <location>
        <begin position="42"/>
        <end position="51"/>
    </location>
</feature>
<feature type="region of interest" description="Disordered" evidence="2">
    <location>
        <begin position="29"/>
        <end position="51"/>
    </location>
</feature>
<evidence type="ECO:0000256" key="1">
    <source>
        <dbReference type="SAM" id="Coils"/>
    </source>
</evidence>
<evidence type="ECO:0000256" key="2">
    <source>
        <dbReference type="SAM" id="MobiDB-lite"/>
    </source>
</evidence>
<organism evidence="3 4">
    <name type="scientific">Babesia duncani</name>
    <dbReference type="NCBI Taxonomy" id="323732"/>
    <lineage>
        <taxon>Eukaryota</taxon>
        <taxon>Sar</taxon>
        <taxon>Alveolata</taxon>
        <taxon>Apicomplexa</taxon>
        <taxon>Aconoidasida</taxon>
        <taxon>Piroplasmida</taxon>
        <taxon>Babesiidae</taxon>
        <taxon>Babesia</taxon>
    </lineage>
</organism>
<reference evidence="3" key="1">
    <citation type="journal article" date="2023" name="Nat. Microbiol.">
        <title>Babesia duncani multi-omics identifies virulence factors and drug targets.</title>
        <authorList>
            <person name="Singh P."/>
            <person name="Lonardi S."/>
            <person name="Liang Q."/>
            <person name="Vydyam P."/>
            <person name="Khabirova E."/>
            <person name="Fang T."/>
            <person name="Gihaz S."/>
            <person name="Thekkiniath J."/>
            <person name="Munshi M."/>
            <person name="Abel S."/>
            <person name="Ciampossin L."/>
            <person name="Batugedara G."/>
            <person name="Gupta M."/>
            <person name="Lu X.M."/>
            <person name="Lenz T."/>
            <person name="Chakravarty S."/>
            <person name="Cornillot E."/>
            <person name="Hu Y."/>
            <person name="Ma W."/>
            <person name="Gonzalez L.M."/>
            <person name="Sanchez S."/>
            <person name="Estrada K."/>
            <person name="Sanchez-Flores A."/>
            <person name="Montero E."/>
            <person name="Harb O.S."/>
            <person name="Le Roch K.G."/>
            <person name="Mamoun C.B."/>
        </authorList>
    </citation>
    <scope>NUCLEOTIDE SEQUENCE</scope>
    <source>
        <strain evidence="3">WA1</strain>
    </source>
</reference>
<sequence>MRSAWTSFNRAVNELNTFKQRLLTDSITENESEVEQGEENDVGQQNLDYESSDHNGTVTPRAINHNDGDDLSNFTNSILSQYITKSQQQPLASVPSVVSIDAISENPVESLVNMQGDLSSSVGLYHRMEVLYNISKGLNKLYHHFLPHILESCRFKHFESILTKPPSWNRSGGIHNEYTKEIFKCIETSSNILYALITTLNIDKEAFQGCMTGSLYLQALLDHLYSSNAFAKNLSTVWSGTSDVTQLNPAQERSECLKLLRFISDIQLENESRIEQLREQRDEALASKHSSIMLHEQLNESNAKIVALEEELKKRDEQIEQLKHQLFTVNDSRIVMIKELQELKHATAKMQMEQQGLVSKITIANFIEEYYKLESGTKREDIIKLLENLIGIDMEPKTREQQHQGNSLVQQFIKFINEDMPTERSL</sequence>
<dbReference type="GeneID" id="94334337"/>
<keyword evidence="1" id="KW-0175">Coiled coil</keyword>
<dbReference type="RefSeq" id="XP_067803886.1">
    <property type="nucleotide sequence ID" value="XM_067945095.1"/>
</dbReference>